<feature type="transmembrane region" description="Helical" evidence="2">
    <location>
        <begin position="170"/>
        <end position="191"/>
    </location>
</feature>
<gene>
    <name evidence="3" type="ORF">NVS47_06540</name>
</gene>
<feature type="transmembrane region" description="Helical" evidence="2">
    <location>
        <begin position="80"/>
        <end position="97"/>
    </location>
</feature>
<evidence type="ECO:0000256" key="2">
    <source>
        <dbReference type="SAM" id="Phobius"/>
    </source>
</evidence>
<dbReference type="Pfam" id="PF07556">
    <property type="entry name" value="DUF1538"/>
    <property type="match status" value="2"/>
</dbReference>
<sequence length="545" mass="59045">MWENLLDKFKEPAQSILPIAILVFLLHFTITPMPLSTLALFITGTFLLIIGMVLFTMGADMAIMPMGEIIGAKLVRSRKLWLLIITSFILGTLVTLAEPDLQVLAKQVPAVPDQVLVSSVALGVGFFLSLALLRILYQIPMNYFLIVAYTLVFILGSFTAPDYLAVAFDAGGVTTGPITVPFILALGMGVSSVRSGKSAEEDSFGLSGICSIGPIFTVLIMGMFYDASNVNFAFETVFSVHSVQAFFTLYGQGLILFFKEITLALLPIMIFFGFFQLIQLKLPKDQVIKIAVGIIFTLVGLTIFLTGVNIGFMPVGRYLGEAVASLTNYWILIPLSFVIGFFVVAAEPAVHVLNKQVEEITVGAISKRMMMAGLSVGVGIALTLAMIRILAGISIWYFLLPAYILALALTFFVPRIFTSIAFDSGGVAAGTMAAAFLTPFALGVSAAIGGNAMTDAFGLVAMVASTPLISIQILGFFYQKKMRRAQDILLPMEDNNLDQEFLPIAAMERPSDRDLAIIEYMDESSAYESPFEINEEESRKGGEGS</sequence>
<protein>
    <submittedName>
        <fullName evidence="3">DUF1538 domain-containing protein</fullName>
    </submittedName>
</protein>
<reference evidence="3 4" key="1">
    <citation type="submission" date="2022-08" db="EMBL/GenBank/DDBJ databases">
        <title>Proteogenomics of the novel Dehalobacterium formicoaceticum strain EZ94 highlights a key role of methyltransferases during anaerobic dichloromethane degradation.</title>
        <authorList>
            <person name="Wasmund K."/>
        </authorList>
    </citation>
    <scope>NUCLEOTIDE SEQUENCE [LARGE SCALE GENOMIC DNA]</scope>
    <source>
        <strain evidence="3 4">EZ94</strain>
    </source>
</reference>
<keyword evidence="2" id="KW-0812">Transmembrane</keyword>
<feature type="region of interest" description="Disordered" evidence="1">
    <location>
        <begin position="526"/>
        <end position="545"/>
    </location>
</feature>
<feature type="transmembrane region" description="Helical" evidence="2">
    <location>
        <begin position="203"/>
        <end position="225"/>
    </location>
</feature>
<feature type="transmembrane region" description="Helical" evidence="2">
    <location>
        <begin position="36"/>
        <end position="59"/>
    </location>
</feature>
<organism evidence="3 4">
    <name type="scientific">Dehalobacterium formicoaceticum</name>
    <dbReference type="NCBI Taxonomy" id="51515"/>
    <lineage>
        <taxon>Bacteria</taxon>
        <taxon>Bacillati</taxon>
        <taxon>Bacillota</taxon>
        <taxon>Clostridia</taxon>
        <taxon>Eubacteriales</taxon>
        <taxon>Peptococcaceae</taxon>
        <taxon>Dehalobacterium</taxon>
    </lineage>
</organism>
<keyword evidence="2" id="KW-0472">Membrane</keyword>
<feature type="transmembrane region" description="Helical" evidence="2">
    <location>
        <begin position="371"/>
        <end position="389"/>
    </location>
</feature>
<evidence type="ECO:0000313" key="4">
    <source>
        <dbReference type="Proteomes" id="UP001524944"/>
    </source>
</evidence>
<feature type="transmembrane region" description="Helical" evidence="2">
    <location>
        <begin position="117"/>
        <end position="136"/>
    </location>
</feature>
<feature type="transmembrane region" description="Helical" evidence="2">
    <location>
        <begin position="143"/>
        <end position="164"/>
    </location>
</feature>
<feature type="transmembrane region" description="Helical" evidence="2">
    <location>
        <begin position="425"/>
        <end position="450"/>
    </location>
</feature>
<dbReference type="Proteomes" id="UP001524944">
    <property type="component" value="Unassembled WGS sequence"/>
</dbReference>
<dbReference type="RefSeq" id="WP_257912794.1">
    <property type="nucleotide sequence ID" value="NZ_JANPWE010000002.1"/>
</dbReference>
<keyword evidence="4" id="KW-1185">Reference proteome</keyword>
<feature type="transmembrane region" description="Helical" evidence="2">
    <location>
        <begin position="395"/>
        <end position="413"/>
    </location>
</feature>
<proteinExistence type="predicted"/>
<feature type="transmembrane region" description="Helical" evidence="2">
    <location>
        <begin position="456"/>
        <end position="478"/>
    </location>
</feature>
<keyword evidence="2" id="KW-1133">Transmembrane helix</keyword>
<name>A0ABT1Y2T0_9FIRM</name>
<evidence type="ECO:0000256" key="1">
    <source>
        <dbReference type="SAM" id="MobiDB-lite"/>
    </source>
</evidence>
<evidence type="ECO:0000313" key="3">
    <source>
        <dbReference type="EMBL" id="MCR6545174.1"/>
    </source>
</evidence>
<dbReference type="InterPro" id="IPR011435">
    <property type="entry name" value="UmpAB"/>
</dbReference>
<dbReference type="EMBL" id="JANPWE010000002">
    <property type="protein sequence ID" value="MCR6545174.1"/>
    <property type="molecule type" value="Genomic_DNA"/>
</dbReference>
<feature type="transmembrane region" description="Helical" evidence="2">
    <location>
        <begin position="245"/>
        <end position="275"/>
    </location>
</feature>
<comment type="caution">
    <text evidence="3">The sequence shown here is derived from an EMBL/GenBank/DDBJ whole genome shotgun (WGS) entry which is preliminary data.</text>
</comment>
<feature type="transmembrane region" description="Helical" evidence="2">
    <location>
        <begin position="287"/>
        <end position="310"/>
    </location>
</feature>
<feature type="transmembrane region" description="Helical" evidence="2">
    <location>
        <begin position="12"/>
        <end position="30"/>
    </location>
</feature>
<feature type="compositionally biased region" description="Basic and acidic residues" evidence="1">
    <location>
        <begin position="536"/>
        <end position="545"/>
    </location>
</feature>
<accession>A0ABT1Y2T0</accession>
<feature type="transmembrane region" description="Helical" evidence="2">
    <location>
        <begin position="330"/>
        <end position="350"/>
    </location>
</feature>